<accession>A0A1Y1UEU4</accession>
<dbReference type="EMBL" id="NBSH01000009">
    <property type="protein sequence ID" value="ORX36057.1"/>
    <property type="molecule type" value="Genomic_DNA"/>
</dbReference>
<comment type="caution">
    <text evidence="2">The sequence shown here is derived from an EMBL/GenBank/DDBJ whole genome shotgun (WGS) entry which is preliminary data.</text>
</comment>
<protein>
    <submittedName>
        <fullName evidence="2">Uncharacterized protein</fullName>
    </submittedName>
</protein>
<organism evidence="2 3">
    <name type="scientific">Kockovaella imperatae</name>
    <dbReference type="NCBI Taxonomy" id="4999"/>
    <lineage>
        <taxon>Eukaryota</taxon>
        <taxon>Fungi</taxon>
        <taxon>Dikarya</taxon>
        <taxon>Basidiomycota</taxon>
        <taxon>Agaricomycotina</taxon>
        <taxon>Tremellomycetes</taxon>
        <taxon>Tremellales</taxon>
        <taxon>Cuniculitremaceae</taxon>
        <taxon>Kockovaella</taxon>
    </lineage>
</organism>
<feature type="compositionally biased region" description="Low complexity" evidence="1">
    <location>
        <begin position="134"/>
        <end position="149"/>
    </location>
</feature>
<feature type="compositionally biased region" description="Low complexity" evidence="1">
    <location>
        <begin position="23"/>
        <end position="33"/>
    </location>
</feature>
<dbReference type="Proteomes" id="UP000193218">
    <property type="component" value="Unassembled WGS sequence"/>
</dbReference>
<dbReference type="GeneID" id="33560949"/>
<name>A0A1Y1UEU4_9TREE</name>
<dbReference type="RefSeq" id="XP_021870186.1">
    <property type="nucleotide sequence ID" value="XM_022019140.1"/>
</dbReference>
<reference evidence="2 3" key="1">
    <citation type="submission" date="2017-03" db="EMBL/GenBank/DDBJ databases">
        <title>Widespread Adenine N6-methylation of Active Genes in Fungi.</title>
        <authorList>
            <consortium name="DOE Joint Genome Institute"/>
            <person name="Mondo S.J."/>
            <person name="Dannebaum R.O."/>
            <person name="Kuo R.C."/>
            <person name="Louie K.B."/>
            <person name="Bewick A.J."/>
            <person name="Labutti K."/>
            <person name="Haridas S."/>
            <person name="Kuo A."/>
            <person name="Salamov A."/>
            <person name="Ahrendt S.R."/>
            <person name="Lau R."/>
            <person name="Bowen B.P."/>
            <person name="Lipzen A."/>
            <person name="Sullivan W."/>
            <person name="Andreopoulos W.B."/>
            <person name="Clum A."/>
            <person name="Lindquist E."/>
            <person name="Daum C."/>
            <person name="Northen T.R."/>
            <person name="Ramamoorthy G."/>
            <person name="Schmitz R.J."/>
            <person name="Gryganskyi A."/>
            <person name="Culley D."/>
            <person name="Magnuson J."/>
            <person name="James T.Y."/>
            <person name="O'Malley M.A."/>
            <person name="Stajich J.E."/>
            <person name="Spatafora J.W."/>
            <person name="Visel A."/>
            <person name="Grigoriev I.V."/>
        </authorList>
    </citation>
    <scope>NUCLEOTIDE SEQUENCE [LARGE SCALE GENOMIC DNA]</scope>
    <source>
        <strain evidence="2 3">NRRL Y-17943</strain>
    </source>
</reference>
<sequence length="173" mass="17866">MEAFGLPAAFGKASVPKTGKANDGPSRGTPSGRGPRGVVGGKRARGRGRGDKGDGGVSHLQTDEGLNTGVKVRKPDVYARLRSKRPHPHSANHGRTSDSGWGGRAEARAKGGLGTVTAFPPRGGRGGGRGGVYGARSGNSGESGNDSEGYFQPSFCEDPWKDLLKARERDAKG</sequence>
<evidence type="ECO:0000313" key="2">
    <source>
        <dbReference type="EMBL" id="ORX36057.1"/>
    </source>
</evidence>
<feature type="compositionally biased region" description="Basic residues" evidence="1">
    <location>
        <begin position="81"/>
        <end position="92"/>
    </location>
</feature>
<evidence type="ECO:0000256" key="1">
    <source>
        <dbReference type="SAM" id="MobiDB-lite"/>
    </source>
</evidence>
<gene>
    <name evidence="2" type="ORF">BD324DRAFT_682194</name>
</gene>
<dbReference type="InParanoid" id="A0A1Y1UEU4"/>
<evidence type="ECO:0000313" key="3">
    <source>
        <dbReference type="Proteomes" id="UP000193218"/>
    </source>
</evidence>
<feature type="compositionally biased region" description="Gly residues" evidence="1">
    <location>
        <begin position="123"/>
        <end position="133"/>
    </location>
</feature>
<keyword evidence="3" id="KW-1185">Reference proteome</keyword>
<dbReference type="AlphaFoldDB" id="A0A1Y1UEU4"/>
<feature type="region of interest" description="Disordered" evidence="1">
    <location>
        <begin position="1"/>
        <end position="156"/>
    </location>
</feature>
<proteinExistence type="predicted"/>